<protein>
    <submittedName>
        <fullName evidence="1">Uncharacterized protein</fullName>
    </submittedName>
</protein>
<accession>A0A7R9FTU9</accession>
<evidence type="ECO:0000313" key="1">
    <source>
        <dbReference type="EMBL" id="CAD7254937.1"/>
    </source>
</evidence>
<reference evidence="1" key="1">
    <citation type="submission" date="2020-11" db="EMBL/GenBank/DDBJ databases">
        <authorList>
            <person name="Tran Van P."/>
        </authorList>
    </citation>
    <scope>NUCLEOTIDE SEQUENCE</scope>
</reference>
<evidence type="ECO:0000313" key="2">
    <source>
        <dbReference type="Proteomes" id="UP000677054"/>
    </source>
</evidence>
<dbReference type="AlphaFoldDB" id="A0A7R9FTU9"/>
<dbReference type="Proteomes" id="UP000677054">
    <property type="component" value="Unassembled WGS sequence"/>
</dbReference>
<dbReference type="EMBL" id="LR914085">
    <property type="protein sequence ID" value="CAD7254937.1"/>
    <property type="molecule type" value="Genomic_DNA"/>
</dbReference>
<keyword evidence="2" id="KW-1185">Reference proteome</keyword>
<feature type="non-terminal residue" evidence="1">
    <location>
        <position position="1"/>
    </location>
</feature>
<organism evidence="1">
    <name type="scientific">Darwinula stevensoni</name>
    <dbReference type="NCBI Taxonomy" id="69355"/>
    <lineage>
        <taxon>Eukaryota</taxon>
        <taxon>Metazoa</taxon>
        <taxon>Ecdysozoa</taxon>
        <taxon>Arthropoda</taxon>
        <taxon>Crustacea</taxon>
        <taxon>Oligostraca</taxon>
        <taxon>Ostracoda</taxon>
        <taxon>Podocopa</taxon>
        <taxon>Podocopida</taxon>
        <taxon>Darwinulocopina</taxon>
        <taxon>Darwinuloidea</taxon>
        <taxon>Darwinulidae</taxon>
        <taxon>Darwinula</taxon>
    </lineage>
</organism>
<sequence>MTDLVHLLTSSVDFMPVGITDEQLTDVLNGVAMTNELRFQTKDGWLKATMKTLTAPLIKCHVYLELDLPFDYADPRTRKYRKMVWTINNEMWRVVSHDGMIWHEIWHETAQVLGLGQTGNASTTAVSLRLAYELPPGAEDRVANMTTLAGARILSKTIVT</sequence>
<proteinExistence type="predicted"/>
<dbReference type="EMBL" id="CAJPEV010014567">
    <property type="protein sequence ID" value="CAG0906982.1"/>
    <property type="molecule type" value="Genomic_DNA"/>
</dbReference>
<gene>
    <name evidence="1" type="ORF">DSTB1V02_LOCUS14683</name>
</gene>
<name>A0A7R9FTU9_9CRUS</name>